<reference evidence="9 10" key="1">
    <citation type="submission" date="2022-08" db="EMBL/GenBank/DDBJ databases">
        <title>Aerococcaceae sp. nov isolated from spoiled eye mask.</title>
        <authorList>
            <person name="Zhou G."/>
            <person name="Xie X.-B."/>
            <person name="Shi Q.-S."/>
            <person name="Wang Y.-S."/>
            <person name="Wen X."/>
            <person name="Peng H."/>
            <person name="Yang X.-J."/>
            <person name="Tao H.-B."/>
            <person name="Huang X.-M."/>
        </authorList>
    </citation>
    <scope>NUCLEOTIDE SEQUENCE [LARGE SCALE GENOMIC DNA]</scope>
    <source>
        <strain evidence="10">DM20194951</strain>
    </source>
</reference>
<dbReference type="PROSITE" id="PS00745">
    <property type="entry name" value="RF_PROK_I"/>
    <property type="match status" value="1"/>
</dbReference>
<keyword evidence="4 6" id="KW-0488">Methylation</keyword>
<accession>A0ABY5P2J7</accession>
<evidence type="ECO:0000256" key="6">
    <source>
        <dbReference type="HAMAP-Rule" id="MF_00094"/>
    </source>
</evidence>
<dbReference type="Gene3D" id="3.30.160.20">
    <property type="match status" value="1"/>
</dbReference>
<organism evidence="9 10">
    <name type="scientific">Fundicoccus culcitae</name>
    <dbReference type="NCBI Taxonomy" id="2969821"/>
    <lineage>
        <taxon>Bacteria</taxon>
        <taxon>Bacillati</taxon>
        <taxon>Bacillota</taxon>
        <taxon>Bacilli</taxon>
        <taxon>Lactobacillales</taxon>
        <taxon>Aerococcaceae</taxon>
        <taxon>Fundicoccus</taxon>
    </lineage>
</organism>
<name>A0ABY5P2J7_9LACT</name>
<feature type="coiled-coil region" evidence="7">
    <location>
        <begin position="280"/>
        <end position="307"/>
    </location>
</feature>
<dbReference type="Gene3D" id="3.30.70.1660">
    <property type="match status" value="1"/>
</dbReference>
<feature type="domain" description="Prokaryotic-type class I peptide chain release factors" evidence="8">
    <location>
        <begin position="244"/>
        <end position="260"/>
    </location>
</feature>
<dbReference type="EMBL" id="CP102453">
    <property type="protein sequence ID" value="UUX32936.1"/>
    <property type="molecule type" value="Genomic_DNA"/>
</dbReference>
<dbReference type="SUPFAM" id="SSF75620">
    <property type="entry name" value="Release factor"/>
    <property type="match status" value="1"/>
</dbReference>
<comment type="similarity">
    <text evidence="2 6">Belongs to the prokaryotic/mitochondrial release factor family.</text>
</comment>
<feature type="modified residue" description="N5-methylglutamine" evidence="6">
    <location>
        <position position="251"/>
    </location>
</feature>
<sequence length="370" mass="42142">MEFYEMKQFIEEASEQVDSYRGLFDLDAIEADIANYEYQMAQSGFWDDNEAAQKVMKDLNQAKATYQEFETMTERVDEINLGIELYNESKDEDILSELEENIQRLSDQLSNYETKLLLSGPHDANDAILEIHPGAGGTESQDWGSMLLRMYQRWAEQQGFTVEIIDYNEGEEAGIKSATLSISGQYAYGYLKSEKGIHRLVRISPFDSNSRRHTSFASVEVTPVLDDTVEVDVNPDDLRIDTFRASGAGGQHINKTSSAVRITHIPTGIVTQSQSQRSQLQNREQAMKMLKAKLYQLEEEKKATELAEVKGDQKEIAWGSQIRSYVFHPYSMVKDHRTQYEVGQVQAVMDGDLNGFIDAYLKWSIQSNDE</sequence>
<keyword evidence="7" id="KW-0175">Coiled coil</keyword>
<evidence type="ECO:0000256" key="1">
    <source>
        <dbReference type="ARBA" id="ARBA00002613"/>
    </source>
</evidence>
<evidence type="ECO:0000256" key="2">
    <source>
        <dbReference type="ARBA" id="ARBA00010835"/>
    </source>
</evidence>
<dbReference type="Pfam" id="PF00472">
    <property type="entry name" value="RF-1"/>
    <property type="match status" value="1"/>
</dbReference>
<comment type="subcellular location">
    <subcellularLocation>
        <location evidence="6">Cytoplasm</location>
    </subcellularLocation>
</comment>
<protein>
    <recommendedName>
        <fullName evidence="3 6">Peptide chain release factor 2</fullName>
        <shortName evidence="6">RF-2</shortName>
    </recommendedName>
</protein>
<comment type="PTM">
    <text evidence="6">Methylated by PrmC. Methylation increases the termination efficiency of RF2.</text>
</comment>
<evidence type="ECO:0000256" key="5">
    <source>
        <dbReference type="ARBA" id="ARBA00022917"/>
    </source>
</evidence>
<keyword evidence="6" id="KW-0963">Cytoplasm</keyword>
<keyword evidence="10" id="KW-1185">Reference proteome</keyword>
<evidence type="ECO:0000256" key="3">
    <source>
        <dbReference type="ARBA" id="ARBA00019192"/>
    </source>
</evidence>
<proteinExistence type="inferred from homology"/>
<gene>
    <name evidence="6 9" type="primary">prfB</name>
    <name evidence="9" type="ORF">NRE15_08390</name>
</gene>
<dbReference type="InterPro" id="IPR004374">
    <property type="entry name" value="PrfB"/>
</dbReference>
<dbReference type="Pfam" id="PF03462">
    <property type="entry name" value="PCRF"/>
    <property type="match status" value="1"/>
</dbReference>
<evidence type="ECO:0000313" key="10">
    <source>
        <dbReference type="Proteomes" id="UP001315967"/>
    </source>
</evidence>
<dbReference type="RefSeq" id="WP_313792440.1">
    <property type="nucleotide sequence ID" value="NZ_CP102453.1"/>
</dbReference>
<dbReference type="HAMAP" id="MF_00094">
    <property type="entry name" value="Rel_fac_2"/>
    <property type="match status" value="1"/>
</dbReference>
<dbReference type="Gene3D" id="1.20.58.410">
    <property type="entry name" value="Release factor"/>
    <property type="match status" value="1"/>
</dbReference>
<dbReference type="Proteomes" id="UP001315967">
    <property type="component" value="Chromosome"/>
</dbReference>
<evidence type="ECO:0000259" key="8">
    <source>
        <dbReference type="PROSITE" id="PS00745"/>
    </source>
</evidence>
<evidence type="ECO:0000256" key="7">
    <source>
        <dbReference type="SAM" id="Coils"/>
    </source>
</evidence>
<dbReference type="InterPro" id="IPR000352">
    <property type="entry name" value="Pep_chain_release_fac_I"/>
</dbReference>
<dbReference type="PANTHER" id="PTHR43116:SF3">
    <property type="entry name" value="CLASS I PEPTIDE CHAIN RELEASE FACTOR"/>
    <property type="match status" value="1"/>
</dbReference>
<dbReference type="NCBIfam" id="TIGR00020">
    <property type="entry name" value="prfB"/>
    <property type="match status" value="1"/>
</dbReference>
<evidence type="ECO:0000256" key="4">
    <source>
        <dbReference type="ARBA" id="ARBA00022481"/>
    </source>
</evidence>
<dbReference type="InterPro" id="IPR045853">
    <property type="entry name" value="Pep_chain_release_fac_I_sf"/>
</dbReference>
<feature type="coiled-coil region" evidence="7">
    <location>
        <begin position="52"/>
        <end position="115"/>
    </location>
</feature>
<evidence type="ECO:0000313" key="9">
    <source>
        <dbReference type="EMBL" id="UUX32936.1"/>
    </source>
</evidence>
<keyword evidence="5 6" id="KW-0648">Protein biosynthesis</keyword>
<dbReference type="SMART" id="SM00937">
    <property type="entry name" value="PCRF"/>
    <property type="match status" value="1"/>
</dbReference>
<dbReference type="InterPro" id="IPR005139">
    <property type="entry name" value="PCRF"/>
</dbReference>
<dbReference type="PANTHER" id="PTHR43116">
    <property type="entry name" value="PEPTIDE CHAIN RELEASE FACTOR 2"/>
    <property type="match status" value="1"/>
</dbReference>
<comment type="function">
    <text evidence="1 6">Peptide chain release factor 2 directs the termination of translation in response to the peptide chain termination codons UGA and UAA.</text>
</comment>